<keyword evidence="4" id="KW-1185">Reference proteome</keyword>
<dbReference type="Gene3D" id="3.40.140.10">
    <property type="entry name" value="Cytidine Deaminase, domain 2"/>
    <property type="match status" value="1"/>
</dbReference>
<dbReference type="OrthoDB" id="293497at2759"/>
<feature type="domain" description="eIF3h C-terminal" evidence="2">
    <location>
        <begin position="118"/>
        <end position="176"/>
    </location>
</feature>
<gene>
    <name evidence="3" type="ORF">SteCoe_26433</name>
</gene>
<protein>
    <submittedName>
        <fullName evidence="3">Uncharacterized protein</fullName>
    </submittedName>
</protein>
<dbReference type="Pfam" id="PF01398">
    <property type="entry name" value="JAB"/>
    <property type="match status" value="1"/>
</dbReference>
<accession>A0A1R2BCW3</accession>
<evidence type="ECO:0000313" key="4">
    <source>
        <dbReference type="Proteomes" id="UP000187209"/>
    </source>
</evidence>
<proteinExistence type="predicted"/>
<name>A0A1R2BCW3_9CILI</name>
<dbReference type="InterPro" id="IPR000555">
    <property type="entry name" value="JAMM/MPN+_dom"/>
</dbReference>
<sequence length="189" mass="21490">MSEFCVTLDSTVVLQVIQHCQDTNDGCNGKLIGYESEASLVVVNSFAIPSDLTESDEYTTQRLKYFQDLKFESFILGWYTKSTETSFLDINTIEFQYNMQCDFQKAIMLVYNPTKALQGEFPLSAYCLTEAFMNFFADEDLVAKKMVDLNFTAKNVFVKLPVEVKNSPLVEGFLAQYGFGTEEKRIIVS</sequence>
<dbReference type="Proteomes" id="UP000187209">
    <property type="component" value="Unassembled WGS sequence"/>
</dbReference>
<dbReference type="GO" id="GO:0008237">
    <property type="term" value="F:metallopeptidase activity"/>
    <property type="evidence" value="ECO:0007669"/>
    <property type="project" value="InterPro"/>
</dbReference>
<dbReference type="EMBL" id="MPUH01000740">
    <property type="protein sequence ID" value="OMJ74613.1"/>
    <property type="molecule type" value="Genomic_DNA"/>
</dbReference>
<reference evidence="3 4" key="1">
    <citation type="submission" date="2016-11" db="EMBL/GenBank/DDBJ databases">
        <title>The macronuclear genome of Stentor coeruleus: a giant cell with tiny introns.</title>
        <authorList>
            <person name="Slabodnick M."/>
            <person name="Ruby J.G."/>
            <person name="Reiff S.B."/>
            <person name="Swart E.C."/>
            <person name="Gosai S."/>
            <person name="Prabakaran S."/>
            <person name="Witkowska E."/>
            <person name="Larue G.E."/>
            <person name="Fisher S."/>
            <person name="Freeman R.M."/>
            <person name="Gunawardena J."/>
            <person name="Chu W."/>
            <person name="Stover N.A."/>
            <person name="Gregory B.D."/>
            <person name="Nowacki M."/>
            <person name="Derisi J."/>
            <person name="Roy S.W."/>
            <person name="Marshall W.F."/>
            <person name="Sood P."/>
        </authorList>
    </citation>
    <scope>NUCLEOTIDE SEQUENCE [LARGE SCALE GENOMIC DNA]</scope>
    <source>
        <strain evidence="3">WM001</strain>
    </source>
</reference>
<evidence type="ECO:0000259" key="1">
    <source>
        <dbReference type="Pfam" id="PF01398"/>
    </source>
</evidence>
<evidence type="ECO:0000313" key="3">
    <source>
        <dbReference type="EMBL" id="OMJ74613.1"/>
    </source>
</evidence>
<dbReference type="Pfam" id="PF19445">
    <property type="entry name" value="eIF3h_C"/>
    <property type="match status" value="1"/>
</dbReference>
<feature type="domain" description="JAB1/MPN/MOV34 metalloenzyme" evidence="1">
    <location>
        <begin position="5"/>
        <end position="99"/>
    </location>
</feature>
<organism evidence="3 4">
    <name type="scientific">Stentor coeruleus</name>
    <dbReference type="NCBI Taxonomy" id="5963"/>
    <lineage>
        <taxon>Eukaryota</taxon>
        <taxon>Sar</taxon>
        <taxon>Alveolata</taxon>
        <taxon>Ciliophora</taxon>
        <taxon>Postciliodesmatophora</taxon>
        <taxon>Heterotrichea</taxon>
        <taxon>Heterotrichida</taxon>
        <taxon>Stentoridae</taxon>
        <taxon>Stentor</taxon>
    </lineage>
</organism>
<dbReference type="InterPro" id="IPR045810">
    <property type="entry name" value="eIF3h_C"/>
</dbReference>
<comment type="caution">
    <text evidence="3">The sequence shown here is derived from an EMBL/GenBank/DDBJ whole genome shotgun (WGS) entry which is preliminary data.</text>
</comment>
<evidence type="ECO:0000259" key="2">
    <source>
        <dbReference type="Pfam" id="PF19445"/>
    </source>
</evidence>
<dbReference type="AlphaFoldDB" id="A0A1R2BCW3"/>